<evidence type="ECO:0000256" key="1">
    <source>
        <dbReference type="ARBA" id="ARBA00022491"/>
    </source>
</evidence>
<evidence type="ECO:0000256" key="4">
    <source>
        <dbReference type="ARBA" id="ARBA00023125"/>
    </source>
</evidence>
<dbReference type="OrthoDB" id="574265at2"/>
<keyword evidence="2" id="KW-1277">Toxin-antitoxin system</keyword>
<dbReference type="InterPro" id="IPR014795">
    <property type="entry name" value="TacA_1-like"/>
</dbReference>
<dbReference type="PANTHER" id="PTHR35401">
    <property type="entry name" value="COPG FAMILY HELIX-TURN-HELIX PROTEIN-RELATED-RELATED"/>
    <property type="match status" value="1"/>
</dbReference>
<comment type="similarity">
    <text evidence="6">Belongs to the TacA antitoxin family.</text>
</comment>
<keyword evidence="5" id="KW-0804">Transcription</keyword>
<evidence type="ECO:0000256" key="7">
    <source>
        <dbReference type="SAM" id="MobiDB-lite"/>
    </source>
</evidence>
<reference evidence="8 9" key="1">
    <citation type="submission" date="2019-07" db="EMBL/GenBank/DDBJ databases">
        <authorList>
            <person name="Duangmal K."/>
            <person name="Teo W.F.A."/>
        </authorList>
    </citation>
    <scope>NUCLEOTIDE SEQUENCE [LARGE SCALE GENOMIC DNA]</scope>
    <source>
        <strain evidence="8 9">TBRC 6029</strain>
    </source>
</reference>
<sequence>MSSETTPQRAPRDGRINLRATSRQESLLRQAAAATDRSLTDFILDSAVTQAERVLTDRRWFVLDDEKWQEFQRLLETPVRDMPKLAKLLSEASPFTEHDD</sequence>
<gene>
    <name evidence="8" type="ORF">FNH05_01400</name>
</gene>
<evidence type="ECO:0000256" key="2">
    <source>
        <dbReference type="ARBA" id="ARBA00022649"/>
    </source>
</evidence>
<feature type="region of interest" description="Disordered" evidence="7">
    <location>
        <begin position="1"/>
        <end position="21"/>
    </location>
</feature>
<dbReference type="SUPFAM" id="SSF47598">
    <property type="entry name" value="Ribbon-helix-helix"/>
    <property type="match status" value="1"/>
</dbReference>
<dbReference type="Gene3D" id="1.20.5.780">
    <property type="entry name" value="Single helix bin"/>
    <property type="match status" value="1"/>
</dbReference>
<evidence type="ECO:0000313" key="8">
    <source>
        <dbReference type="EMBL" id="TVT62157.1"/>
    </source>
</evidence>
<dbReference type="GO" id="GO:0006355">
    <property type="term" value="P:regulation of DNA-templated transcription"/>
    <property type="evidence" value="ECO:0007669"/>
    <property type="project" value="InterPro"/>
</dbReference>
<evidence type="ECO:0000313" key="9">
    <source>
        <dbReference type="Proteomes" id="UP000320011"/>
    </source>
</evidence>
<accession>A0A558DMC1</accession>
<evidence type="ECO:0000256" key="3">
    <source>
        <dbReference type="ARBA" id="ARBA00023015"/>
    </source>
</evidence>
<evidence type="ECO:0000256" key="5">
    <source>
        <dbReference type="ARBA" id="ARBA00023163"/>
    </source>
</evidence>
<dbReference type="AlphaFoldDB" id="A0A558DMC1"/>
<keyword evidence="3" id="KW-0805">Transcription regulation</keyword>
<keyword evidence="1" id="KW-0678">Repressor</keyword>
<protein>
    <submittedName>
        <fullName evidence="8">DUF1778 domain-containing protein</fullName>
    </submittedName>
</protein>
<dbReference type="Pfam" id="PF08681">
    <property type="entry name" value="TacA1"/>
    <property type="match status" value="1"/>
</dbReference>
<proteinExistence type="inferred from homology"/>
<dbReference type="Proteomes" id="UP000320011">
    <property type="component" value="Unassembled WGS sequence"/>
</dbReference>
<dbReference type="InterPro" id="IPR010985">
    <property type="entry name" value="Ribbon_hlx_hlx"/>
</dbReference>
<organism evidence="8 9">
    <name type="scientific">Amycolatopsis rhizosphaerae</name>
    <dbReference type="NCBI Taxonomy" id="2053003"/>
    <lineage>
        <taxon>Bacteria</taxon>
        <taxon>Bacillati</taxon>
        <taxon>Actinomycetota</taxon>
        <taxon>Actinomycetes</taxon>
        <taxon>Pseudonocardiales</taxon>
        <taxon>Pseudonocardiaceae</taxon>
        <taxon>Amycolatopsis</taxon>
    </lineage>
</organism>
<keyword evidence="9" id="KW-1185">Reference proteome</keyword>
<name>A0A558DMC1_9PSEU</name>
<dbReference type="RefSeq" id="WP_144585063.1">
    <property type="nucleotide sequence ID" value="NZ_VJWX01000006.1"/>
</dbReference>
<dbReference type="EMBL" id="VJWX01000006">
    <property type="protein sequence ID" value="TVT62157.1"/>
    <property type="molecule type" value="Genomic_DNA"/>
</dbReference>
<dbReference type="PANTHER" id="PTHR35401:SF1">
    <property type="entry name" value="CYTOPLASMIC PROTEIN"/>
    <property type="match status" value="1"/>
</dbReference>
<keyword evidence="4" id="KW-0238">DNA-binding</keyword>
<evidence type="ECO:0000256" key="6">
    <source>
        <dbReference type="ARBA" id="ARBA00049988"/>
    </source>
</evidence>
<dbReference type="GO" id="GO:0003677">
    <property type="term" value="F:DNA binding"/>
    <property type="evidence" value="ECO:0007669"/>
    <property type="project" value="UniProtKB-KW"/>
</dbReference>
<reference evidence="8 9" key="2">
    <citation type="submission" date="2019-08" db="EMBL/GenBank/DDBJ databases">
        <title>Amycolatopsis acidicola sp. nov., isolated from peat swamp forest soil.</title>
        <authorList>
            <person name="Srisuk N."/>
        </authorList>
    </citation>
    <scope>NUCLEOTIDE SEQUENCE [LARGE SCALE GENOMIC DNA]</scope>
    <source>
        <strain evidence="8 9">TBRC 6029</strain>
    </source>
</reference>
<comment type="caution">
    <text evidence="8">The sequence shown here is derived from an EMBL/GenBank/DDBJ whole genome shotgun (WGS) entry which is preliminary data.</text>
</comment>